<dbReference type="RefSeq" id="WP_386063263.1">
    <property type="nucleotide sequence ID" value="NZ_JBHTKL010000006.1"/>
</dbReference>
<dbReference type="Proteomes" id="UP001596990">
    <property type="component" value="Unassembled WGS sequence"/>
</dbReference>
<proteinExistence type="predicted"/>
<dbReference type="EMBL" id="JBHTKL010000006">
    <property type="protein sequence ID" value="MFD1020855.1"/>
    <property type="molecule type" value="Genomic_DNA"/>
</dbReference>
<accession>A0ABW3L4D2</accession>
<comment type="caution">
    <text evidence="1">The sequence shown here is derived from an EMBL/GenBank/DDBJ whole genome shotgun (WGS) entry which is preliminary data.</text>
</comment>
<keyword evidence="2" id="KW-1185">Reference proteome</keyword>
<sequence>MTQYTYLASPIKLPTVTLGLNPVSPDKPNEFATELDFTHLYFEGNYDKEDGKRHSYSAHFTFKNQVAFMNSHVPLRHEIDGSRAERKCLNILYSYLDEAITRGGMLEMFTCISGQEERALERKKSIRWQDIRDPYDLVMSDREFWSITL</sequence>
<evidence type="ECO:0000313" key="1">
    <source>
        <dbReference type="EMBL" id="MFD1020855.1"/>
    </source>
</evidence>
<protein>
    <submittedName>
        <fullName evidence="1">Uncharacterized protein</fullName>
    </submittedName>
</protein>
<organism evidence="1 2">
    <name type="scientific">Thalassobacillus hwangdonensis</name>
    <dbReference type="NCBI Taxonomy" id="546108"/>
    <lineage>
        <taxon>Bacteria</taxon>
        <taxon>Bacillati</taxon>
        <taxon>Bacillota</taxon>
        <taxon>Bacilli</taxon>
        <taxon>Bacillales</taxon>
        <taxon>Bacillaceae</taxon>
        <taxon>Thalassobacillus</taxon>
    </lineage>
</organism>
<gene>
    <name evidence="1" type="ORF">ACFQ2J_16830</name>
</gene>
<name>A0ABW3L4D2_9BACI</name>
<reference evidence="2" key="1">
    <citation type="journal article" date="2019" name="Int. J. Syst. Evol. Microbiol.">
        <title>The Global Catalogue of Microorganisms (GCM) 10K type strain sequencing project: providing services to taxonomists for standard genome sequencing and annotation.</title>
        <authorList>
            <consortium name="The Broad Institute Genomics Platform"/>
            <consortium name="The Broad Institute Genome Sequencing Center for Infectious Disease"/>
            <person name="Wu L."/>
            <person name="Ma J."/>
        </authorList>
    </citation>
    <scope>NUCLEOTIDE SEQUENCE [LARGE SCALE GENOMIC DNA]</scope>
    <source>
        <strain evidence="2">CCUG 56607</strain>
    </source>
</reference>
<evidence type="ECO:0000313" key="2">
    <source>
        <dbReference type="Proteomes" id="UP001596990"/>
    </source>
</evidence>